<name>A0AAX2RK78_BURCE</name>
<gene>
    <name evidence="2" type="ORF">E3D37_26965</name>
</gene>
<feature type="region of interest" description="Disordered" evidence="1">
    <location>
        <begin position="70"/>
        <end position="112"/>
    </location>
</feature>
<evidence type="ECO:0000313" key="2">
    <source>
        <dbReference type="EMBL" id="TEU41657.1"/>
    </source>
</evidence>
<proteinExistence type="predicted"/>
<evidence type="ECO:0000313" key="3">
    <source>
        <dbReference type="Proteomes" id="UP000298234"/>
    </source>
</evidence>
<dbReference type="GeneID" id="99665366"/>
<dbReference type="Proteomes" id="UP000298234">
    <property type="component" value="Unassembled WGS sequence"/>
</dbReference>
<dbReference type="AlphaFoldDB" id="A0AAX2RK78"/>
<dbReference type="RefSeq" id="WP_134256871.1">
    <property type="nucleotide sequence ID" value="NZ_SNSG01000032.1"/>
</dbReference>
<dbReference type="EMBL" id="SNSQ01000035">
    <property type="protein sequence ID" value="TEU41657.1"/>
    <property type="molecule type" value="Genomic_DNA"/>
</dbReference>
<feature type="compositionally biased region" description="Pro residues" evidence="1">
    <location>
        <begin position="70"/>
        <end position="81"/>
    </location>
</feature>
<protein>
    <submittedName>
        <fullName evidence="2">Uncharacterized protein</fullName>
    </submittedName>
</protein>
<organism evidence="2 3">
    <name type="scientific">Burkholderia cepacia</name>
    <name type="common">Pseudomonas cepacia</name>
    <dbReference type="NCBI Taxonomy" id="292"/>
    <lineage>
        <taxon>Bacteria</taxon>
        <taxon>Pseudomonadati</taxon>
        <taxon>Pseudomonadota</taxon>
        <taxon>Betaproteobacteria</taxon>
        <taxon>Burkholderiales</taxon>
        <taxon>Burkholderiaceae</taxon>
        <taxon>Burkholderia</taxon>
        <taxon>Burkholderia cepacia complex</taxon>
    </lineage>
</organism>
<sequence>MAEVERKPLRINGTVNDATDRALYNALSEVSLYKRMARLRQLAALGLMVEQGTLPVSTHRPAVAVALPQAPVPAPKDPTPAPVRASITEESSRVVTAEERNTPEVVHDTKPPKRKVDLSLMDKMNLNIMR</sequence>
<feature type="compositionally biased region" description="Basic and acidic residues" evidence="1">
    <location>
        <begin position="90"/>
        <end position="112"/>
    </location>
</feature>
<reference evidence="2 3" key="1">
    <citation type="submission" date="2019-03" db="EMBL/GenBank/DDBJ databases">
        <title>Burkholderia cepacia outbreak.</title>
        <authorList>
            <person name="Farzana R."/>
            <person name="Walsh T.R."/>
        </authorList>
    </citation>
    <scope>NUCLEOTIDE SEQUENCE [LARGE SCALE GENOMIC DNA]</scope>
    <source>
        <strain evidence="3">d13</strain>
    </source>
</reference>
<accession>A0AAX2RK78</accession>
<evidence type="ECO:0000256" key="1">
    <source>
        <dbReference type="SAM" id="MobiDB-lite"/>
    </source>
</evidence>
<comment type="caution">
    <text evidence="2">The sequence shown here is derived from an EMBL/GenBank/DDBJ whole genome shotgun (WGS) entry which is preliminary data.</text>
</comment>